<dbReference type="NCBIfam" id="NF009003">
    <property type="entry name" value="PRK12348.1"/>
    <property type="match status" value="1"/>
</dbReference>
<dbReference type="SUPFAM" id="SSF53639">
    <property type="entry name" value="AraD/HMP-PK domain-like"/>
    <property type="match status" value="1"/>
</dbReference>
<protein>
    <recommendedName>
        <fullName evidence="4">L-ribulose-5-phosphate 4-epimerase</fullName>
        <ecNumber evidence="4">5.1.3.4</ecNumber>
    </recommendedName>
</protein>
<evidence type="ECO:0000256" key="7">
    <source>
        <dbReference type="ARBA" id="ARBA00023235"/>
    </source>
</evidence>
<keyword evidence="7 10" id="KW-0413">Isomerase</keyword>
<dbReference type="KEGG" id="pnd:Pla175_04100"/>
<name>A0A518D6H2_9BACT</name>
<gene>
    <name evidence="10" type="primary">araD</name>
    <name evidence="10" type="ORF">Pla175_04100</name>
</gene>
<dbReference type="FunFam" id="3.40.225.10:FF:000001">
    <property type="entry name" value="L-ribulose-5-phosphate 4-epimerase UlaF"/>
    <property type="match status" value="1"/>
</dbReference>
<evidence type="ECO:0000256" key="5">
    <source>
        <dbReference type="ARBA" id="ARBA00022723"/>
    </source>
</evidence>
<evidence type="ECO:0000256" key="2">
    <source>
        <dbReference type="ARBA" id="ARBA00001947"/>
    </source>
</evidence>
<dbReference type="OrthoDB" id="9786287at2"/>
<evidence type="ECO:0000313" key="11">
    <source>
        <dbReference type="Proteomes" id="UP000317429"/>
    </source>
</evidence>
<keyword evidence="5" id="KW-0479">Metal-binding</keyword>
<dbReference type="GO" id="GO:0005829">
    <property type="term" value="C:cytosol"/>
    <property type="evidence" value="ECO:0007669"/>
    <property type="project" value="TreeGrafter"/>
</dbReference>
<evidence type="ECO:0000256" key="8">
    <source>
        <dbReference type="ARBA" id="ARBA00023277"/>
    </source>
</evidence>
<reference evidence="10 11" key="1">
    <citation type="submission" date="2019-02" db="EMBL/GenBank/DDBJ databases">
        <title>Deep-cultivation of Planctomycetes and their phenomic and genomic characterization uncovers novel biology.</title>
        <authorList>
            <person name="Wiegand S."/>
            <person name="Jogler M."/>
            <person name="Boedeker C."/>
            <person name="Pinto D."/>
            <person name="Vollmers J."/>
            <person name="Rivas-Marin E."/>
            <person name="Kohn T."/>
            <person name="Peeters S.H."/>
            <person name="Heuer A."/>
            <person name="Rast P."/>
            <person name="Oberbeckmann S."/>
            <person name="Bunk B."/>
            <person name="Jeske O."/>
            <person name="Meyerdierks A."/>
            <person name="Storesund J.E."/>
            <person name="Kallscheuer N."/>
            <person name="Luecker S."/>
            <person name="Lage O.M."/>
            <person name="Pohl T."/>
            <person name="Merkel B.J."/>
            <person name="Hornburger P."/>
            <person name="Mueller R.-W."/>
            <person name="Bruemmer F."/>
            <person name="Labrenz M."/>
            <person name="Spormann A.M."/>
            <person name="Op den Camp H."/>
            <person name="Overmann J."/>
            <person name="Amann R."/>
            <person name="Jetten M.S.M."/>
            <person name="Mascher T."/>
            <person name="Medema M.H."/>
            <person name="Devos D.P."/>
            <person name="Kaster A.-K."/>
            <person name="Ovreas L."/>
            <person name="Rohde M."/>
            <person name="Galperin M.Y."/>
            <person name="Jogler C."/>
        </authorList>
    </citation>
    <scope>NUCLEOTIDE SEQUENCE [LARGE SCALE GENOMIC DNA]</scope>
    <source>
        <strain evidence="10 11">Pla175</strain>
    </source>
</reference>
<dbReference type="Gene3D" id="3.40.225.10">
    <property type="entry name" value="Class II aldolase/adducin N-terminal domain"/>
    <property type="match status" value="1"/>
</dbReference>
<dbReference type="InterPro" id="IPR036409">
    <property type="entry name" value="Aldolase_II/adducin_N_sf"/>
</dbReference>
<accession>A0A518D6H2</accession>
<dbReference type="RefSeq" id="WP_145280851.1">
    <property type="nucleotide sequence ID" value="NZ_CP036291.1"/>
</dbReference>
<dbReference type="Pfam" id="PF00596">
    <property type="entry name" value="Aldolase_II"/>
    <property type="match status" value="1"/>
</dbReference>
<sequence length="237" mass="25775">MLEELKQQVCQANLDLVAHGLVTLTWGNVSGLSEDRAYLVIKPSGVAYNAMRAEHMVVVSMESGDVAEGDLNPSSDTPTHRLLYRAFERVGGITHTHSTRATTFAQARREIPCFGTTHADHFYGSIPCARALTEQEIEEAYEVNTGRVIIERFKDIDPIAVPGVLVASHAPFAWGKDAADSVKNAVALEAVADMALGTLALNPNQPPVDQFLLDKHYFRKHGPNAYYGQGASRDDGG</sequence>
<dbReference type="GO" id="GO:0019323">
    <property type="term" value="P:pentose catabolic process"/>
    <property type="evidence" value="ECO:0007669"/>
    <property type="project" value="TreeGrafter"/>
</dbReference>
<evidence type="ECO:0000256" key="1">
    <source>
        <dbReference type="ARBA" id="ARBA00001726"/>
    </source>
</evidence>
<dbReference type="GO" id="GO:0046872">
    <property type="term" value="F:metal ion binding"/>
    <property type="evidence" value="ECO:0007669"/>
    <property type="project" value="UniProtKB-KW"/>
</dbReference>
<dbReference type="EC" id="5.1.3.4" evidence="4"/>
<proteinExistence type="inferred from homology"/>
<evidence type="ECO:0000259" key="9">
    <source>
        <dbReference type="SMART" id="SM01007"/>
    </source>
</evidence>
<comment type="cofactor">
    <cofactor evidence="2">
        <name>Zn(2+)</name>
        <dbReference type="ChEBI" id="CHEBI:29105"/>
    </cofactor>
</comment>
<feature type="domain" description="Class II aldolase/adducin N-terminal" evidence="9">
    <location>
        <begin position="7"/>
        <end position="196"/>
    </location>
</feature>
<dbReference type="Proteomes" id="UP000317429">
    <property type="component" value="Chromosome"/>
</dbReference>
<dbReference type="InterPro" id="IPR050197">
    <property type="entry name" value="Aldolase_class_II_sugar_metab"/>
</dbReference>
<dbReference type="SMART" id="SM01007">
    <property type="entry name" value="Aldolase_II"/>
    <property type="match status" value="1"/>
</dbReference>
<evidence type="ECO:0000256" key="4">
    <source>
        <dbReference type="ARBA" id="ARBA00013186"/>
    </source>
</evidence>
<dbReference type="EMBL" id="CP036291">
    <property type="protein sequence ID" value="QDU87055.1"/>
    <property type="molecule type" value="Genomic_DNA"/>
</dbReference>
<dbReference type="InterPro" id="IPR001303">
    <property type="entry name" value="Aldolase_II/adducin_N"/>
</dbReference>
<evidence type="ECO:0000256" key="3">
    <source>
        <dbReference type="ARBA" id="ARBA00010037"/>
    </source>
</evidence>
<comment type="similarity">
    <text evidence="3">Belongs to the aldolase class II family. AraD/FucA subfamily.</text>
</comment>
<dbReference type="PANTHER" id="PTHR22789:SF9">
    <property type="entry name" value="L-RIBULOSE-5-PHOSPHATE 4-EPIMERASE ULAF"/>
    <property type="match status" value="1"/>
</dbReference>
<evidence type="ECO:0000313" key="10">
    <source>
        <dbReference type="EMBL" id="QDU87055.1"/>
    </source>
</evidence>
<organism evidence="10 11">
    <name type="scientific">Pirellulimonas nuda</name>
    <dbReference type="NCBI Taxonomy" id="2528009"/>
    <lineage>
        <taxon>Bacteria</taxon>
        <taxon>Pseudomonadati</taxon>
        <taxon>Planctomycetota</taxon>
        <taxon>Planctomycetia</taxon>
        <taxon>Pirellulales</taxon>
        <taxon>Lacipirellulaceae</taxon>
        <taxon>Pirellulimonas</taxon>
    </lineage>
</organism>
<dbReference type="AlphaFoldDB" id="A0A518D6H2"/>
<keyword evidence="6" id="KW-0862">Zinc</keyword>
<keyword evidence="8" id="KW-0119">Carbohydrate metabolism</keyword>
<comment type="catalytic activity">
    <reaction evidence="1">
        <text>L-ribulose 5-phosphate = D-xylulose 5-phosphate</text>
        <dbReference type="Rhea" id="RHEA:22368"/>
        <dbReference type="ChEBI" id="CHEBI:57737"/>
        <dbReference type="ChEBI" id="CHEBI:58226"/>
        <dbReference type="EC" id="5.1.3.4"/>
    </reaction>
</comment>
<dbReference type="NCBIfam" id="NF006047">
    <property type="entry name" value="PRK08193.1"/>
    <property type="match status" value="1"/>
</dbReference>
<dbReference type="GO" id="GO:0008742">
    <property type="term" value="F:L-ribulose-phosphate 4-epimerase activity"/>
    <property type="evidence" value="ECO:0007669"/>
    <property type="project" value="UniProtKB-EC"/>
</dbReference>
<keyword evidence="11" id="KW-1185">Reference proteome</keyword>
<dbReference type="GO" id="GO:0016832">
    <property type="term" value="F:aldehyde-lyase activity"/>
    <property type="evidence" value="ECO:0007669"/>
    <property type="project" value="TreeGrafter"/>
</dbReference>
<evidence type="ECO:0000256" key="6">
    <source>
        <dbReference type="ARBA" id="ARBA00022833"/>
    </source>
</evidence>
<dbReference type="PANTHER" id="PTHR22789">
    <property type="entry name" value="FUCULOSE PHOSPHATE ALDOLASE"/>
    <property type="match status" value="1"/>
</dbReference>